<evidence type="ECO:0000256" key="7">
    <source>
        <dbReference type="ARBA" id="ARBA00022723"/>
    </source>
</evidence>
<dbReference type="GO" id="GO:0005739">
    <property type="term" value="C:mitochondrion"/>
    <property type="evidence" value="ECO:0007669"/>
    <property type="project" value="TreeGrafter"/>
</dbReference>
<dbReference type="InterPro" id="IPR036866">
    <property type="entry name" value="RibonucZ/Hydroxyglut_hydro"/>
</dbReference>
<keyword evidence="5" id="KW-0819">tRNA processing</keyword>
<evidence type="ECO:0000313" key="14">
    <source>
        <dbReference type="EMBL" id="WZN66763.1"/>
    </source>
</evidence>
<proteinExistence type="inferred from homology"/>
<keyword evidence="7" id="KW-0479">Metal-binding</keyword>
<protein>
    <recommendedName>
        <fullName evidence="4">ribonuclease Z</fullName>
        <ecNumber evidence="4">3.1.26.11</ecNumber>
    </recommendedName>
</protein>
<comment type="cofactor">
    <cofactor evidence="2">
        <name>Zn(2+)</name>
        <dbReference type="ChEBI" id="CHEBI:29105"/>
    </cofactor>
</comment>
<feature type="compositionally biased region" description="Basic and acidic residues" evidence="11">
    <location>
        <begin position="197"/>
        <end position="207"/>
    </location>
</feature>
<evidence type="ECO:0000256" key="3">
    <source>
        <dbReference type="ARBA" id="ARBA00007823"/>
    </source>
</evidence>
<dbReference type="GO" id="GO:0042781">
    <property type="term" value="F:3'-tRNA processing endoribonuclease activity"/>
    <property type="evidence" value="ECO:0007669"/>
    <property type="project" value="UniProtKB-EC"/>
</dbReference>
<dbReference type="EC" id="3.1.26.11" evidence="4"/>
<dbReference type="EMBL" id="CP151516">
    <property type="protein sequence ID" value="WZN66763.1"/>
    <property type="molecule type" value="Genomic_DNA"/>
</dbReference>
<keyword evidence="15" id="KW-1185">Reference proteome</keyword>
<dbReference type="Pfam" id="PF12706">
    <property type="entry name" value="Lactamase_B_2"/>
    <property type="match status" value="1"/>
</dbReference>
<evidence type="ECO:0000259" key="12">
    <source>
        <dbReference type="Pfam" id="PF12706"/>
    </source>
</evidence>
<evidence type="ECO:0000256" key="1">
    <source>
        <dbReference type="ARBA" id="ARBA00000402"/>
    </source>
</evidence>
<reference evidence="14 15" key="1">
    <citation type="submission" date="2024-03" db="EMBL/GenBank/DDBJ databases">
        <title>Complete genome sequence of the green alga Chloropicon roscoffensis RCC1871.</title>
        <authorList>
            <person name="Lemieux C."/>
            <person name="Pombert J.-F."/>
            <person name="Otis C."/>
            <person name="Turmel M."/>
        </authorList>
    </citation>
    <scope>NUCLEOTIDE SEQUENCE [LARGE SCALE GENOMIC DNA]</scope>
    <source>
        <strain evidence="14 15">RCC1871</strain>
    </source>
</reference>
<dbReference type="PANTHER" id="PTHR12553:SF49">
    <property type="entry name" value="ZINC PHOSPHODIESTERASE ELAC PROTEIN 2"/>
    <property type="match status" value="1"/>
</dbReference>
<dbReference type="Pfam" id="PF13691">
    <property type="entry name" value="Lactamase_B_4"/>
    <property type="match status" value="1"/>
</dbReference>
<dbReference type="PROSITE" id="PS51257">
    <property type="entry name" value="PROKAR_LIPOPROTEIN"/>
    <property type="match status" value="1"/>
</dbReference>
<feature type="region of interest" description="Disordered" evidence="11">
    <location>
        <begin position="197"/>
        <end position="218"/>
    </location>
</feature>
<organism evidence="14 15">
    <name type="scientific">Chloropicon roscoffensis</name>
    <dbReference type="NCBI Taxonomy" id="1461544"/>
    <lineage>
        <taxon>Eukaryota</taxon>
        <taxon>Viridiplantae</taxon>
        <taxon>Chlorophyta</taxon>
        <taxon>Chloropicophyceae</taxon>
        <taxon>Chloropicales</taxon>
        <taxon>Chloropicaceae</taxon>
        <taxon>Chloropicon</taxon>
    </lineage>
</organism>
<evidence type="ECO:0000256" key="5">
    <source>
        <dbReference type="ARBA" id="ARBA00022694"/>
    </source>
</evidence>
<evidence type="ECO:0000256" key="4">
    <source>
        <dbReference type="ARBA" id="ARBA00012477"/>
    </source>
</evidence>
<accession>A0AAX4PLY4</accession>
<dbReference type="GO" id="GO:0046872">
    <property type="term" value="F:metal ion binding"/>
    <property type="evidence" value="ECO:0007669"/>
    <property type="project" value="UniProtKB-KW"/>
</dbReference>
<comment type="similarity">
    <text evidence="3">Belongs to the RNase Z family.</text>
</comment>
<dbReference type="InterPro" id="IPR001279">
    <property type="entry name" value="Metallo-B-lactamas"/>
</dbReference>
<evidence type="ECO:0000256" key="10">
    <source>
        <dbReference type="ARBA" id="ARBA00022833"/>
    </source>
</evidence>
<feature type="domain" description="tRNase Z endonuclease" evidence="13">
    <location>
        <begin position="26"/>
        <end position="80"/>
    </location>
</feature>
<keyword evidence="10" id="KW-0862">Zinc</keyword>
<dbReference type="SUPFAM" id="SSF56281">
    <property type="entry name" value="Metallo-hydrolase/oxidoreductase"/>
    <property type="match status" value="2"/>
</dbReference>
<evidence type="ECO:0000256" key="9">
    <source>
        <dbReference type="ARBA" id="ARBA00022801"/>
    </source>
</evidence>
<dbReference type="GO" id="GO:1990180">
    <property type="term" value="P:mitochondrial tRNA 3'-end processing"/>
    <property type="evidence" value="ECO:0007669"/>
    <property type="project" value="TreeGrafter"/>
</dbReference>
<dbReference type="Gene3D" id="3.60.15.10">
    <property type="entry name" value="Ribonuclease Z/Hydroxyacylglutathione hydrolase-like"/>
    <property type="match status" value="2"/>
</dbReference>
<name>A0AAX4PLY4_9CHLO</name>
<sequence>MGRSGRGGGGGKNQSCYLQVLGLGCDTLDTIPSVLLFFDKERYLFNIGEGFQKFSLEHKIKMAKIDAIFLTRTTTEAAGGLPGTLLTMADKLHGDYDVAGGTQQRRFGEGKPRETALGLYGPKGMRDFTNCLRTYVNIKDVKLEVSEIGEGGGIREPEGGARKEGALGGVDRHVLVRNDAVQISSVVLEVESGEAGDRADKRARLDGEASAGGSDRGSVDRQVTVSVYLLELGDIPGKFLPQKAAELGVPKGPAFGKLCRGESVMSTYGNYVAPEDVMEPATPGPIAVILDLPTLDHLRCLEAKGLVAALAEEARTSPGKPIVFVHLSPADVLASSEFAALFSDLPSNSATRHVLVHHNGSEEQHIFSSATRLQTELHAIYPEFFPLHRRCDPRRPAEDSFESGAIKGTNLLKYHLRPLSRLGLDNSEAEEAAARRDKADEGAPTEEDVARARDKLAGEVIRPHQVGKPVCVGGEGDTDLEVTFCGTGAAVPSKYRNLSGIYCRLAGRGGILLDGGEGVCGQLTRRYGGEKFLQVLADLKVVWVSHIHADHHSGLPSLLRMRSKVTSTPLVIVGPRQLRRVLNMYSKIEYVPTIFVDCAQTTAGSDAPEALSCRLSELGISLTSVPVIHSCHNAFGVVLEGKTCGWKLSFSGDTRPCEAFVRAAEGSTVLIHEATFENGLLQEALAKKHSLSSEAIEVGRRASAYRTILTHFSQRYPKIPVVDGTFTTSTCVAFDLMTFNLRTLEDLPKVVPEVAARYEVTERDPAEGKE</sequence>
<keyword evidence="8" id="KW-0255">Endonuclease</keyword>
<dbReference type="InterPro" id="IPR027794">
    <property type="entry name" value="tRNase_Z_dom"/>
</dbReference>
<feature type="domain" description="Metallo-beta-lactamase" evidence="12">
    <location>
        <begin position="511"/>
        <end position="712"/>
    </location>
</feature>
<keyword evidence="9" id="KW-0378">Hydrolase</keyword>
<dbReference type="PANTHER" id="PTHR12553">
    <property type="entry name" value="ZINC PHOSPHODIESTERASE ELAC PROTEIN 2"/>
    <property type="match status" value="1"/>
</dbReference>
<dbReference type="InterPro" id="IPR047151">
    <property type="entry name" value="RNZ2-like"/>
</dbReference>
<feature type="region of interest" description="Disordered" evidence="11">
    <location>
        <begin position="427"/>
        <end position="450"/>
    </location>
</feature>
<evidence type="ECO:0000313" key="15">
    <source>
        <dbReference type="Proteomes" id="UP001472866"/>
    </source>
</evidence>
<comment type="catalytic activity">
    <reaction evidence="1">
        <text>Endonucleolytic cleavage of RNA, removing extra 3' nucleotides from tRNA precursor, generating 3' termini of tRNAs. A 3'-hydroxy group is left at the tRNA terminus and a 5'-phosphoryl group is left at the trailer molecule.</text>
        <dbReference type="EC" id="3.1.26.11"/>
    </reaction>
</comment>
<evidence type="ECO:0000256" key="11">
    <source>
        <dbReference type="SAM" id="MobiDB-lite"/>
    </source>
</evidence>
<gene>
    <name evidence="14" type="ORF">HKI87_16g83330</name>
</gene>
<dbReference type="CDD" id="cd07718">
    <property type="entry name" value="RNaseZ_ELAC1_ELAC2-C-term-like_MBL-fold"/>
    <property type="match status" value="1"/>
</dbReference>
<dbReference type="Proteomes" id="UP001472866">
    <property type="component" value="Chromosome 16"/>
</dbReference>
<evidence type="ECO:0000256" key="8">
    <source>
        <dbReference type="ARBA" id="ARBA00022759"/>
    </source>
</evidence>
<evidence type="ECO:0000256" key="2">
    <source>
        <dbReference type="ARBA" id="ARBA00001947"/>
    </source>
</evidence>
<evidence type="ECO:0000259" key="13">
    <source>
        <dbReference type="Pfam" id="PF13691"/>
    </source>
</evidence>
<evidence type="ECO:0000256" key="6">
    <source>
        <dbReference type="ARBA" id="ARBA00022722"/>
    </source>
</evidence>
<feature type="compositionally biased region" description="Basic and acidic residues" evidence="11">
    <location>
        <begin position="432"/>
        <end position="441"/>
    </location>
</feature>
<dbReference type="AlphaFoldDB" id="A0AAX4PLY4"/>
<keyword evidence="6" id="KW-0540">Nuclease</keyword>